<dbReference type="Gene3D" id="3.40.50.880">
    <property type="match status" value="1"/>
</dbReference>
<sequence>MIDPSADDRSEGTAGNGCDRGKGDNDRLRIALLNAAHKRESTRRNFERELDAELVEFHCPSGELPDTFDFDACVVTGSSASVYWDRPWIGAAKEWIGEAVAAGLPFLGVCYGHQLLADVLGGRVEDMGEYEIGYRAVEHDGTSRLLTGVDEEFTVFTTHSDRVAAAPPDATVFARNEYGIHGFRRGRVFGVQFHPEYDMTTAERVTAGKDGDLEPDRIRAVLEGIDAERYEAACEAKRLFDNFTAFVREQRTAGRTSDVAGSETDTARTVDADPVDVETTADAAAAESPHGPSADSSTSF</sequence>
<dbReference type="InterPro" id="IPR029062">
    <property type="entry name" value="Class_I_gatase-like"/>
</dbReference>
<reference evidence="3 4" key="1">
    <citation type="journal article" date="2014" name="PLoS Genet.">
        <title>Phylogenetically driven sequencing of extremely halophilic archaea reveals strategies for static and dynamic osmo-response.</title>
        <authorList>
            <person name="Becker E.A."/>
            <person name="Seitzer P.M."/>
            <person name="Tritt A."/>
            <person name="Larsen D."/>
            <person name="Krusor M."/>
            <person name="Yao A.I."/>
            <person name="Wu D."/>
            <person name="Madern D."/>
            <person name="Eisen J.A."/>
            <person name="Darling A.E."/>
            <person name="Facciotti M.T."/>
        </authorList>
    </citation>
    <scope>NUCLEOTIDE SEQUENCE [LARGE SCALE GENOMIC DNA]</scope>
    <source>
        <strain evidence="3 4">JCM 13891</strain>
    </source>
</reference>
<evidence type="ECO:0000256" key="1">
    <source>
        <dbReference type="SAM" id="MobiDB-lite"/>
    </source>
</evidence>
<comment type="caution">
    <text evidence="3">The sequence shown here is derived from an EMBL/GenBank/DDBJ whole genome shotgun (WGS) entry which is preliminary data.</text>
</comment>
<evidence type="ECO:0000313" key="4">
    <source>
        <dbReference type="Proteomes" id="UP000011657"/>
    </source>
</evidence>
<dbReference type="InterPro" id="IPR017926">
    <property type="entry name" value="GATASE"/>
</dbReference>
<dbReference type="GO" id="GO:0005829">
    <property type="term" value="C:cytosol"/>
    <property type="evidence" value="ECO:0007669"/>
    <property type="project" value="TreeGrafter"/>
</dbReference>
<dbReference type="Proteomes" id="UP000011657">
    <property type="component" value="Unassembled WGS sequence"/>
</dbReference>
<dbReference type="CDD" id="cd01741">
    <property type="entry name" value="GATase1_1"/>
    <property type="match status" value="1"/>
</dbReference>
<dbReference type="RefSeq" id="WP_008893945.1">
    <property type="nucleotide sequence ID" value="NZ_AOIS01000029.1"/>
</dbReference>
<dbReference type="PROSITE" id="PS51273">
    <property type="entry name" value="GATASE_TYPE_1"/>
    <property type="match status" value="1"/>
</dbReference>
<evidence type="ECO:0000259" key="2">
    <source>
        <dbReference type="Pfam" id="PF00117"/>
    </source>
</evidence>
<dbReference type="SUPFAM" id="SSF52317">
    <property type="entry name" value="Class I glutamine amidotransferase-like"/>
    <property type="match status" value="1"/>
</dbReference>
<dbReference type="PRINTS" id="PR00096">
    <property type="entry name" value="GATASE"/>
</dbReference>
<dbReference type="InterPro" id="IPR044992">
    <property type="entry name" value="ChyE-like"/>
</dbReference>
<dbReference type="PATRIC" id="fig|1227488.3.peg.1605"/>
<dbReference type="STRING" id="1227488.C477_08143"/>
<name>M0C8S1_9EURY</name>
<dbReference type="GO" id="GO:0016740">
    <property type="term" value="F:transferase activity"/>
    <property type="evidence" value="ECO:0007669"/>
    <property type="project" value="UniProtKB-KW"/>
</dbReference>
<gene>
    <name evidence="3" type="ORF">C477_08143</name>
</gene>
<feature type="compositionally biased region" description="Low complexity" evidence="1">
    <location>
        <begin position="277"/>
        <end position="287"/>
    </location>
</feature>
<keyword evidence="3" id="KW-0808">Transferase</keyword>
<accession>M0C8S1</accession>
<dbReference type="PANTHER" id="PTHR42695">
    <property type="entry name" value="GLUTAMINE AMIDOTRANSFERASE YLR126C-RELATED"/>
    <property type="match status" value="1"/>
</dbReference>
<dbReference type="Pfam" id="PF00117">
    <property type="entry name" value="GATase"/>
    <property type="match status" value="1"/>
</dbReference>
<dbReference type="EMBL" id="AOIS01000029">
    <property type="protein sequence ID" value="ELZ19625.1"/>
    <property type="molecule type" value="Genomic_DNA"/>
</dbReference>
<dbReference type="AlphaFoldDB" id="M0C8S1"/>
<dbReference type="PANTHER" id="PTHR42695:SF5">
    <property type="entry name" value="GLUTAMINE AMIDOTRANSFERASE YLR126C-RELATED"/>
    <property type="match status" value="1"/>
</dbReference>
<dbReference type="eggNOG" id="arCOG00090">
    <property type="taxonomic scope" value="Archaea"/>
</dbReference>
<feature type="compositionally biased region" description="Basic and acidic residues" evidence="1">
    <location>
        <begin position="1"/>
        <end position="11"/>
    </location>
</feature>
<keyword evidence="4" id="KW-1185">Reference proteome</keyword>
<protein>
    <submittedName>
        <fullName evidence="3">Glutamine amidotransferase</fullName>
    </submittedName>
</protein>
<keyword evidence="3" id="KW-0315">Glutamine amidotransferase</keyword>
<feature type="region of interest" description="Disordered" evidence="1">
    <location>
        <begin position="1"/>
        <end position="21"/>
    </location>
</feature>
<organism evidence="3 4">
    <name type="scientific">Haloterrigena salina JCM 13891</name>
    <dbReference type="NCBI Taxonomy" id="1227488"/>
    <lineage>
        <taxon>Archaea</taxon>
        <taxon>Methanobacteriati</taxon>
        <taxon>Methanobacteriota</taxon>
        <taxon>Stenosarchaea group</taxon>
        <taxon>Halobacteria</taxon>
        <taxon>Halobacteriales</taxon>
        <taxon>Natrialbaceae</taxon>
        <taxon>Haloterrigena</taxon>
    </lineage>
</organism>
<proteinExistence type="predicted"/>
<feature type="domain" description="Glutamine amidotransferase" evidence="2">
    <location>
        <begin position="42"/>
        <end position="203"/>
    </location>
</feature>
<feature type="region of interest" description="Disordered" evidence="1">
    <location>
        <begin position="252"/>
        <end position="300"/>
    </location>
</feature>
<evidence type="ECO:0000313" key="3">
    <source>
        <dbReference type="EMBL" id="ELZ19625.1"/>
    </source>
</evidence>